<dbReference type="Pfam" id="PF12852">
    <property type="entry name" value="Cupin_6"/>
    <property type="match status" value="1"/>
</dbReference>
<dbReference type="Gene3D" id="1.10.10.60">
    <property type="entry name" value="Homeodomain-like"/>
    <property type="match status" value="1"/>
</dbReference>
<dbReference type="SMART" id="SM00342">
    <property type="entry name" value="HTH_ARAC"/>
    <property type="match status" value="1"/>
</dbReference>
<keyword evidence="2" id="KW-0238">DNA-binding</keyword>
<dbReference type="InterPro" id="IPR032783">
    <property type="entry name" value="AraC_lig"/>
</dbReference>
<dbReference type="InterPro" id="IPR011051">
    <property type="entry name" value="RmlC_Cupin_sf"/>
</dbReference>
<dbReference type="PROSITE" id="PS01124">
    <property type="entry name" value="HTH_ARAC_FAMILY_2"/>
    <property type="match status" value="1"/>
</dbReference>
<dbReference type="SUPFAM" id="SSF46689">
    <property type="entry name" value="Homeodomain-like"/>
    <property type="match status" value="1"/>
</dbReference>
<organism evidence="5 6">
    <name type="scientific">Marinicella sediminis</name>
    <dbReference type="NCBI Taxonomy" id="1792834"/>
    <lineage>
        <taxon>Bacteria</taxon>
        <taxon>Pseudomonadati</taxon>
        <taxon>Pseudomonadota</taxon>
        <taxon>Gammaproteobacteria</taxon>
        <taxon>Lysobacterales</taxon>
        <taxon>Marinicellaceae</taxon>
        <taxon>Marinicella</taxon>
    </lineage>
</organism>
<reference evidence="6" key="1">
    <citation type="journal article" date="2019" name="Int. J. Syst. Evol. Microbiol.">
        <title>The Global Catalogue of Microorganisms (GCM) 10K type strain sequencing project: providing services to taxonomists for standard genome sequencing and annotation.</title>
        <authorList>
            <consortium name="The Broad Institute Genomics Platform"/>
            <consortium name="The Broad Institute Genome Sequencing Center for Infectious Disease"/>
            <person name="Wu L."/>
            <person name="Ma J."/>
        </authorList>
    </citation>
    <scope>NUCLEOTIDE SEQUENCE [LARGE SCALE GENOMIC DNA]</scope>
    <source>
        <strain evidence="6">KCTC 42953</strain>
    </source>
</reference>
<dbReference type="InterPro" id="IPR009057">
    <property type="entry name" value="Homeodomain-like_sf"/>
</dbReference>
<dbReference type="RefSeq" id="WP_077410887.1">
    <property type="nucleotide sequence ID" value="NZ_JBHRTS010000005.1"/>
</dbReference>
<dbReference type="InterPro" id="IPR018060">
    <property type="entry name" value="HTH_AraC"/>
</dbReference>
<proteinExistence type="predicted"/>
<evidence type="ECO:0000259" key="4">
    <source>
        <dbReference type="PROSITE" id="PS01124"/>
    </source>
</evidence>
<dbReference type="Gene3D" id="2.60.120.10">
    <property type="entry name" value="Jelly Rolls"/>
    <property type="match status" value="1"/>
</dbReference>
<evidence type="ECO:0000313" key="6">
    <source>
        <dbReference type="Proteomes" id="UP001595533"/>
    </source>
</evidence>
<evidence type="ECO:0000256" key="3">
    <source>
        <dbReference type="ARBA" id="ARBA00023163"/>
    </source>
</evidence>
<protein>
    <submittedName>
        <fullName evidence="5">AraC family transcriptional regulator</fullName>
    </submittedName>
</protein>
<dbReference type="EMBL" id="JBHRTS010000005">
    <property type="protein sequence ID" value="MFC3194844.1"/>
    <property type="molecule type" value="Genomic_DNA"/>
</dbReference>
<keyword evidence="6" id="KW-1185">Reference proteome</keyword>
<comment type="caution">
    <text evidence="5">The sequence shown here is derived from an EMBL/GenBank/DDBJ whole genome shotgun (WGS) entry which is preliminary data.</text>
</comment>
<dbReference type="Proteomes" id="UP001595533">
    <property type="component" value="Unassembled WGS sequence"/>
</dbReference>
<evidence type="ECO:0000256" key="1">
    <source>
        <dbReference type="ARBA" id="ARBA00023015"/>
    </source>
</evidence>
<dbReference type="InterPro" id="IPR050204">
    <property type="entry name" value="AraC_XylS_family_regulators"/>
</dbReference>
<evidence type="ECO:0000256" key="2">
    <source>
        <dbReference type="ARBA" id="ARBA00023125"/>
    </source>
</evidence>
<dbReference type="PANTHER" id="PTHR46796:SF7">
    <property type="entry name" value="ARAC FAMILY TRANSCRIPTIONAL REGULATOR"/>
    <property type="match status" value="1"/>
</dbReference>
<keyword evidence="3" id="KW-0804">Transcription</keyword>
<accession>A0ABV7JA58</accession>
<evidence type="ECO:0000313" key="5">
    <source>
        <dbReference type="EMBL" id="MFC3194844.1"/>
    </source>
</evidence>
<keyword evidence="1" id="KW-0805">Transcription regulation</keyword>
<name>A0ABV7JA58_9GAMM</name>
<gene>
    <name evidence="5" type="ORF">ACFODZ_11395</name>
</gene>
<dbReference type="InterPro" id="IPR014710">
    <property type="entry name" value="RmlC-like_jellyroll"/>
</dbReference>
<dbReference type="SUPFAM" id="SSF51182">
    <property type="entry name" value="RmlC-like cupins"/>
    <property type="match status" value="1"/>
</dbReference>
<feature type="domain" description="HTH araC/xylS-type" evidence="4">
    <location>
        <begin position="207"/>
        <end position="308"/>
    </location>
</feature>
<sequence>MSMHNINQVLHYLKLDSMYYSRTTMGGDEWGIDIPPFEQTSMFHIVTTGQCHVTINDQQTQLQAGDLVFISRACGHQLKARPDNQCTDLFALPMQQISEHYETIDVNPEAAIKTRLLCGVVRISHPAGERLISQMPEVIHIRRDEHLFGDMLGELVRLVITEASGNFLGGETVITRLADVLVIQAIRTWVEQHSEIGGQWLGAIRDEKIGRALSQLHARPEVAWTIEKLGREIGMSRTALANRFSELVGQTVFAYLTEWRMNLALMNIQAGDRVDLDFAARLGYQSEAAFRRAFKKTMGYNVSAVRQQIKDQAAAQTPKHEPVMSG</sequence>
<dbReference type="PANTHER" id="PTHR46796">
    <property type="entry name" value="HTH-TYPE TRANSCRIPTIONAL ACTIVATOR RHAS-RELATED"/>
    <property type="match status" value="1"/>
</dbReference>
<dbReference type="Pfam" id="PF12833">
    <property type="entry name" value="HTH_18"/>
    <property type="match status" value="1"/>
</dbReference>